<dbReference type="AlphaFoldDB" id="A0A699H0A9"/>
<proteinExistence type="predicted"/>
<organism evidence="1">
    <name type="scientific">Tanacetum cinerariifolium</name>
    <name type="common">Dalmatian daisy</name>
    <name type="synonym">Chrysanthemum cinerariifolium</name>
    <dbReference type="NCBI Taxonomy" id="118510"/>
    <lineage>
        <taxon>Eukaryota</taxon>
        <taxon>Viridiplantae</taxon>
        <taxon>Streptophyta</taxon>
        <taxon>Embryophyta</taxon>
        <taxon>Tracheophyta</taxon>
        <taxon>Spermatophyta</taxon>
        <taxon>Magnoliopsida</taxon>
        <taxon>eudicotyledons</taxon>
        <taxon>Gunneridae</taxon>
        <taxon>Pentapetalae</taxon>
        <taxon>asterids</taxon>
        <taxon>campanulids</taxon>
        <taxon>Asterales</taxon>
        <taxon>Asteraceae</taxon>
        <taxon>Asteroideae</taxon>
        <taxon>Anthemideae</taxon>
        <taxon>Anthemidinae</taxon>
        <taxon>Tanacetum</taxon>
    </lineage>
</organism>
<dbReference type="PANTHER" id="PTHR33116">
    <property type="entry name" value="REVERSE TRANSCRIPTASE ZINC-BINDING DOMAIN-CONTAINING PROTEIN-RELATED-RELATED"/>
    <property type="match status" value="1"/>
</dbReference>
<protein>
    <submittedName>
        <fullName evidence="1">RNA-directed DNA polymerase, eukaryota, reverse transcriptase zinc-binding domain protein</fullName>
    </submittedName>
</protein>
<keyword evidence="1" id="KW-0695">RNA-directed DNA polymerase</keyword>
<reference evidence="1" key="1">
    <citation type="journal article" date="2019" name="Sci. Rep.">
        <title>Draft genome of Tanacetum cinerariifolium, the natural source of mosquito coil.</title>
        <authorList>
            <person name="Yamashiro T."/>
            <person name="Shiraishi A."/>
            <person name="Satake H."/>
            <person name="Nakayama K."/>
        </authorList>
    </citation>
    <scope>NUCLEOTIDE SEQUENCE</scope>
</reference>
<keyword evidence="1" id="KW-0548">Nucleotidyltransferase</keyword>
<accession>A0A699H0A9</accession>
<gene>
    <name evidence="1" type="ORF">Tci_272520</name>
</gene>
<dbReference type="EMBL" id="BKCJ010084609">
    <property type="protein sequence ID" value="GEX00545.1"/>
    <property type="molecule type" value="Genomic_DNA"/>
</dbReference>
<comment type="caution">
    <text evidence="1">The sequence shown here is derived from an EMBL/GenBank/DDBJ whole genome shotgun (WGS) entry which is preliminary data.</text>
</comment>
<sequence length="358" mass="40555">MSKSKIMGAHVEGRMVKHAASKLGCLTLNTPFYYLGSKVGGSMSRVQAWKEVIEKVKSRLSKWKMKALSIGGRLTLLKSVLGSIPIFHINKSTWVKWNSVLTAKDRGGLGVSNLYDLNRGLMMKWVWRFYNQKTSLWANVIKAIHGEDESMGKTKYAGVRTCWTTIVNEIWILSDQGVNVLEFMRLKLENGKSVNVCTKLSDPSMDYSFHCKTRGGAEQERLDALMDFVSTVNLVSMGDRWVWTLESSREFSMASLQKVIDEKRLSSVCSKTRWAKQIARKISLWWNVNYEDVNSYDEWSAWMVSLRLAAKSKLMFEGLDVKPRLVGTSGSKTHFLFCSLITGYPPLQCASTLLVTSK</sequence>
<name>A0A699H0A9_TANCI</name>
<dbReference type="PANTHER" id="PTHR33116:SF77">
    <property type="entry name" value="RNA-DIRECTED DNA POLYMERASE"/>
    <property type="match status" value="1"/>
</dbReference>
<evidence type="ECO:0000313" key="1">
    <source>
        <dbReference type="EMBL" id="GEX00545.1"/>
    </source>
</evidence>
<keyword evidence="1" id="KW-0808">Transferase</keyword>
<dbReference type="GO" id="GO:0003964">
    <property type="term" value="F:RNA-directed DNA polymerase activity"/>
    <property type="evidence" value="ECO:0007669"/>
    <property type="project" value="UniProtKB-KW"/>
</dbReference>